<name>A0ACC2GRJ8_DALPE</name>
<evidence type="ECO:0000313" key="2">
    <source>
        <dbReference type="Proteomes" id="UP001157502"/>
    </source>
</evidence>
<gene>
    <name evidence="1" type="ORF">DPEC_G00124700</name>
</gene>
<reference evidence="1" key="1">
    <citation type="submission" date="2021-05" db="EMBL/GenBank/DDBJ databases">
        <authorList>
            <person name="Pan Q."/>
            <person name="Jouanno E."/>
            <person name="Zahm M."/>
            <person name="Klopp C."/>
            <person name="Cabau C."/>
            <person name="Louis A."/>
            <person name="Berthelot C."/>
            <person name="Parey E."/>
            <person name="Roest Crollius H."/>
            <person name="Montfort J."/>
            <person name="Robinson-Rechavi M."/>
            <person name="Bouchez O."/>
            <person name="Lampietro C."/>
            <person name="Lopez Roques C."/>
            <person name="Donnadieu C."/>
            <person name="Postlethwait J."/>
            <person name="Bobe J."/>
            <person name="Dillon D."/>
            <person name="Chandos A."/>
            <person name="von Hippel F."/>
            <person name="Guiguen Y."/>
        </authorList>
    </citation>
    <scope>NUCLEOTIDE SEQUENCE</scope>
    <source>
        <strain evidence="1">YG-Jan2019</strain>
    </source>
</reference>
<proteinExistence type="predicted"/>
<accession>A0ACC2GRJ8</accession>
<sequence>MSGAQNSVTSIGSVRKTDIDQSFPIHSVNQSHCGTINTSPGSRIPMYLISGSRLRLTYLSGVIGALLIVFGPPRDPVALRATCQSPVPDKHAAPPPSRGQCFSKQWRRLSLSPPTAGFLRVQSPVL</sequence>
<comment type="caution">
    <text evidence="1">The sequence shown here is derived from an EMBL/GenBank/DDBJ whole genome shotgun (WGS) entry which is preliminary data.</text>
</comment>
<evidence type="ECO:0000313" key="1">
    <source>
        <dbReference type="EMBL" id="KAJ8006095.1"/>
    </source>
</evidence>
<protein>
    <submittedName>
        <fullName evidence="1">Uncharacterized protein</fullName>
    </submittedName>
</protein>
<dbReference type="Proteomes" id="UP001157502">
    <property type="component" value="Chromosome 10"/>
</dbReference>
<keyword evidence="2" id="KW-1185">Reference proteome</keyword>
<dbReference type="EMBL" id="CM055737">
    <property type="protein sequence ID" value="KAJ8006095.1"/>
    <property type="molecule type" value="Genomic_DNA"/>
</dbReference>
<organism evidence="1 2">
    <name type="scientific">Dallia pectoralis</name>
    <name type="common">Alaska blackfish</name>
    <dbReference type="NCBI Taxonomy" id="75939"/>
    <lineage>
        <taxon>Eukaryota</taxon>
        <taxon>Metazoa</taxon>
        <taxon>Chordata</taxon>
        <taxon>Craniata</taxon>
        <taxon>Vertebrata</taxon>
        <taxon>Euteleostomi</taxon>
        <taxon>Actinopterygii</taxon>
        <taxon>Neopterygii</taxon>
        <taxon>Teleostei</taxon>
        <taxon>Protacanthopterygii</taxon>
        <taxon>Esociformes</taxon>
        <taxon>Umbridae</taxon>
        <taxon>Dallia</taxon>
    </lineage>
</organism>